<evidence type="ECO:0000256" key="7">
    <source>
        <dbReference type="RuleBase" id="RU004326"/>
    </source>
</evidence>
<comment type="cofactor">
    <cofactor evidence="6">
        <name>Mg(2+)</name>
        <dbReference type="ChEBI" id="CHEBI:18420"/>
    </cofactor>
    <text evidence="6">Binds 1 Mg(2+) ion per subunit.</text>
</comment>
<evidence type="ECO:0000256" key="8">
    <source>
        <dbReference type="RuleBase" id="RU004327"/>
    </source>
</evidence>
<dbReference type="InterPro" id="IPR005846">
    <property type="entry name" value="A-D-PHexomutase_a/b/a-III"/>
</dbReference>
<dbReference type="InterPro" id="IPR050060">
    <property type="entry name" value="Phosphoglucosamine_mutase"/>
</dbReference>
<dbReference type="PANTHER" id="PTHR42946">
    <property type="entry name" value="PHOSPHOHEXOSE MUTASE"/>
    <property type="match status" value="1"/>
</dbReference>
<reference evidence="14" key="1">
    <citation type="journal article" date="2019" name="Int. J. Syst. Evol. Microbiol.">
        <title>The Global Catalogue of Microorganisms (GCM) 10K type strain sequencing project: providing services to taxonomists for standard genome sequencing and annotation.</title>
        <authorList>
            <consortium name="The Broad Institute Genomics Platform"/>
            <consortium name="The Broad Institute Genome Sequencing Center for Infectious Disease"/>
            <person name="Wu L."/>
            <person name="Ma J."/>
        </authorList>
    </citation>
    <scope>NUCLEOTIDE SEQUENCE [LARGE SCALE GENOMIC DNA]</scope>
    <source>
        <strain evidence="14">JCM 17666</strain>
    </source>
</reference>
<proteinExistence type="inferred from homology"/>
<dbReference type="SUPFAM" id="SSF55957">
    <property type="entry name" value="Phosphoglucomutase, C-terminal domain"/>
    <property type="match status" value="1"/>
</dbReference>
<dbReference type="Pfam" id="PF02878">
    <property type="entry name" value="PGM_PMM_I"/>
    <property type="match status" value="1"/>
</dbReference>
<dbReference type="Pfam" id="PF02879">
    <property type="entry name" value="PGM_PMM_II"/>
    <property type="match status" value="1"/>
</dbReference>
<dbReference type="InterPro" id="IPR005841">
    <property type="entry name" value="Alpha-D-phosphohexomutase_SF"/>
</dbReference>
<evidence type="ECO:0000313" key="13">
    <source>
        <dbReference type="EMBL" id="GAA4333697.1"/>
    </source>
</evidence>
<dbReference type="InterPro" id="IPR006352">
    <property type="entry name" value="GlmM_bact"/>
</dbReference>
<feature type="domain" description="Alpha-D-phosphohexomutase C-terminal" evidence="9">
    <location>
        <begin position="377"/>
        <end position="441"/>
    </location>
</feature>
<evidence type="ECO:0000313" key="14">
    <source>
        <dbReference type="Proteomes" id="UP001501671"/>
    </source>
</evidence>
<evidence type="ECO:0000259" key="9">
    <source>
        <dbReference type="Pfam" id="PF00408"/>
    </source>
</evidence>
<dbReference type="Pfam" id="PF02880">
    <property type="entry name" value="PGM_PMM_III"/>
    <property type="match status" value="1"/>
</dbReference>
<dbReference type="Proteomes" id="UP001501671">
    <property type="component" value="Unassembled WGS sequence"/>
</dbReference>
<dbReference type="InterPro" id="IPR016055">
    <property type="entry name" value="A-D-PHexomutase_a/b/a-I/II/III"/>
</dbReference>
<dbReference type="RefSeq" id="WP_345249932.1">
    <property type="nucleotide sequence ID" value="NZ_BAABFO010000011.1"/>
</dbReference>
<accession>A0ABP8H324</accession>
<evidence type="ECO:0000259" key="12">
    <source>
        <dbReference type="Pfam" id="PF02880"/>
    </source>
</evidence>
<dbReference type="NCBIfam" id="TIGR01455">
    <property type="entry name" value="glmM"/>
    <property type="match status" value="1"/>
</dbReference>
<keyword evidence="14" id="KW-1185">Reference proteome</keyword>
<keyword evidence="3 6" id="KW-0479">Metal-binding</keyword>
<name>A0ABP8H324_9BURK</name>
<evidence type="ECO:0000256" key="5">
    <source>
        <dbReference type="ARBA" id="ARBA00023235"/>
    </source>
</evidence>
<comment type="catalytic activity">
    <reaction evidence="6 8">
        <text>alpha-D-glucosamine 1-phosphate = D-glucosamine 6-phosphate</text>
        <dbReference type="Rhea" id="RHEA:23424"/>
        <dbReference type="ChEBI" id="CHEBI:58516"/>
        <dbReference type="ChEBI" id="CHEBI:58725"/>
        <dbReference type="EC" id="5.4.2.10"/>
    </reaction>
</comment>
<dbReference type="InterPro" id="IPR005843">
    <property type="entry name" value="A-D-PHexomutase_C"/>
</dbReference>
<dbReference type="PANTHER" id="PTHR42946:SF1">
    <property type="entry name" value="PHOSPHOGLUCOMUTASE (ALPHA-D-GLUCOSE-1,6-BISPHOSPHATE-DEPENDENT)"/>
    <property type="match status" value="1"/>
</dbReference>
<dbReference type="Gene3D" id="3.40.120.10">
    <property type="entry name" value="Alpha-D-Glucose-1,6-Bisphosphate, subunit A, domain 3"/>
    <property type="match status" value="3"/>
</dbReference>
<feature type="binding site" evidence="6">
    <location>
        <position position="246"/>
    </location>
    <ligand>
        <name>Mg(2+)</name>
        <dbReference type="ChEBI" id="CHEBI:18420"/>
    </ligand>
</feature>
<dbReference type="HAMAP" id="MF_01554_B">
    <property type="entry name" value="GlmM_B"/>
    <property type="match status" value="1"/>
</dbReference>
<comment type="PTM">
    <text evidence="6">Activated by phosphorylation.</text>
</comment>
<feature type="binding site" evidence="6">
    <location>
        <position position="250"/>
    </location>
    <ligand>
        <name>Mg(2+)</name>
        <dbReference type="ChEBI" id="CHEBI:18420"/>
    </ligand>
</feature>
<feature type="active site" description="Phosphoserine intermediate" evidence="6">
    <location>
        <position position="107"/>
    </location>
</feature>
<keyword evidence="2 6" id="KW-0597">Phosphoprotein</keyword>
<evidence type="ECO:0000259" key="10">
    <source>
        <dbReference type="Pfam" id="PF02878"/>
    </source>
</evidence>
<dbReference type="EMBL" id="BAABFO010000011">
    <property type="protein sequence ID" value="GAA4333697.1"/>
    <property type="molecule type" value="Genomic_DNA"/>
</dbReference>
<feature type="domain" description="Alpha-D-phosphohexomutase alpha/beta/alpha" evidence="12">
    <location>
        <begin position="263"/>
        <end position="369"/>
    </location>
</feature>
<evidence type="ECO:0000256" key="3">
    <source>
        <dbReference type="ARBA" id="ARBA00022723"/>
    </source>
</evidence>
<dbReference type="InterPro" id="IPR005844">
    <property type="entry name" value="A-D-PHexomutase_a/b/a-I"/>
</dbReference>
<keyword evidence="4 6" id="KW-0460">Magnesium</keyword>
<comment type="function">
    <text evidence="6 8">Catalyzes the conversion of glucosamine-6-phosphate to glucosamine-1-phosphate.</text>
</comment>
<feature type="domain" description="Alpha-D-phosphohexomutase alpha/beta/alpha" evidence="10">
    <location>
        <begin position="6"/>
        <end position="140"/>
    </location>
</feature>
<dbReference type="Pfam" id="PF00408">
    <property type="entry name" value="PGM_PMM_IV"/>
    <property type="match status" value="1"/>
</dbReference>
<dbReference type="InterPro" id="IPR036900">
    <property type="entry name" value="A-D-PHexomutase_C_sf"/>
</dbReference>
<evidence type="ECO:0000256" key="2">
    <source>
        <dbReference type="ARBA" id="ARBA00022553"/>
    </source>
</evidence>
<organism evidence="13 14">
    <name type="scientific">Pigmentiphaga soli</name>
    <dbReference type="NCBI Taxonomy" id="1007095"/>
    <lineage>
        <taxon>Bacteria</taxon>
        <taxon>Pseudomonadati</taxon>
        <taxon>Pseudomonadota</taxon>
        <taxon>Betaproteobacteria</taxon>
        <taxon>Burkholderiales</taxon>
        <taxon>Alcaligenaceae</taxon>
        <taxon>Pigmentiphaga</taxon>
    </lineage>
</organism>
<keyword evidence="5 6" id="KW-0413">Isomerase</keyword>
<evidence type="ECO:0000256" key="1">
    <source>
        <dbReference type="ARBA" id="ARBA00010231"/>
    </source>
</evidence>
<dbReference type="PROSITE" id="PS00710">
    <property type="entry name" value="PGM_PMM"/>
    <property type="match status" value="1"/>
</dbReference>
<dbReference type="EC" id="5.4.2.10" evidence="6 8"/>
<comment type="caution">
    <text evidence="13">The sequence shown here is derived from an EMBL/GenBank/DDBJ whole genome shotgun (WGS) entry which is preliminary data.</text>
</comment>
<evidence type="ECO:0000256" key="6">
    <source>
        <dbReference type="HAMAP-Rule" id="MF_01554"/>
    </source>
</evidence>
<dbReference type="PRINTS" id="PR00509">
    <property type="entry name" value="PGMPMM"/>
</dbReference>
<evidence type="ECO:0000259" key="11">
    <source>
        <dbReference type="Pfam" id="PF02879"/>
    </source>
</evidence>
<dbReference type="InterPro" id="IPR005845">
    <property type="entry name" value="A-D-PHexomutase_a/b/a-II"/>
</dbReference>
<evidence type="ECO:0000256" key="4">
    <source>
        <dbReference type="ARBA" id="ARBA00022842"/>
    </source>
</evidence>
<gene>
    <name evidence="13" type="primary">glmM_2</name>
    <name evidence="6" type="synonym">glmM</name>
    <name evidence="13" type="ORF">GCM10023144_25230</name>
</gene>
<protein>
    <recommendedName>
        <fullName evidence="6 8">Phosphoglucosamine mutase</fullName>
        <ecNumber evidence="6 8">5.4.2.10</ecNumber>
    </recommendedName>
</protein>
<dbReference type="CDD" id="cd05802">
    <property type="entry name" value="GlmM"/>
    <property type="match status" value="1"/>
</dbReference>
<dbReference type="NCBIfam" id="NF008139">
    <property type="entry name" value="PRK10887.1"/>
    <property type="match status" value="1"/>
</dbReference>
<sequence>MTAALKYFGTDGIRGKVGGDVINAAFALRLGQATGTVLAADSPAGVRPTVLIGKDTRISGYMLESALEAGLSSAGVDVVLAGPIPTPAVAYLTRALRLSAGIVISASHNPYDDNGIKFFSGQGNKLPDETELRIEAALEQPGPCVPSDGLGKVRRLDDAAGRYIEFCKSTFPGDSNLNGLKIVVDAAHGAAYHIAPNVFQELGAQIITIGCEPNGFNINAEVGATHPETLAQKVIQYGADLGIALDGDADRLQMVDGRGRLYNGDELLYAIISERLSHGPVAGVAGTVMTNYAFERKMNELGIQFVRTPVGDKNVLAALQEKGWLYGGESSGHLLCLDRHSTGDGIVAALQVLGAMRHSGRSLPELTADLRLLPQKLVNVVLPPGQEWQQHAGLAQAYQEVMNILQGRGRVLIRPSGTEPKLRLMVEAEEEGLAVNCVNRLATSLA</sequence>
<dbReference type="SUPFAM" id="SSF53738">
    <property type="entry name" value="Phosphoglucomutase, first 3 domains"/>
    <property type="match status" value="3"/>
</dbReference>
<dbReference type="Gene3D" id="3.30.310.50">
    <property type="entry name" value="Alpha-D-phosphohexomutase, C-terminal domain"/>
    <property type="match status" value="1"/>
</dbReference>
<comment type="similarity">
    <text evidence="1 6 7">Belongs to the phosphohexose mutase family.</text>
</comment>
<feature type="modified residue" description="Phosphoserine" evidence="6">
    <location>
        <position position="107"/>
    </location>
</feature>
<feature type="binding site" evidence="6">
    <location>
        <position position="248"/>
    </location>
    <ligand>
        <name>Mg(2+)</name>
        <dbReference type="ChEBI" id="CHEBI:18420"/>
    </ligand>
</feature>
<feature type="domain" description="Alpha-D-phosphohexomutase alpha/beta/alpha" evidence="11">
    <location>
        <begin position="162"/>
        <end position="259"/>
    </location>
</feature>
<dbReference type="InterPro" id="IPR016066">
    <property type="entry name" value="A-D-PHexomutase_CS"/>
</dbReference>
<feature type="binding site" description="via phosphate group" evidence="6">
    <location>
        <position position="107"/>
    </location>
    <ligand>
        <name>Mg(2+)</name>
        <dbReference type="ChEBI" id="CHEBI:18420"/>
    </ligand>
</feature>